<reference evidence="1 2" key="1">
    <citation type="submission" date="2019-01" db="EMBL/GenBank/DDBJ databases">
        <authorList>
            <person name="Chen W.-M."/>
        </authorList>
    </citation>
    <scope>NUCLEOTIDE SEQUENCE [LARGE SCALE GENOMIC DNA]</scope>
    <source>
        <strain evidence="1 2">HPM-16</strain>
    </source>
</reference>
<proteinExistence type="predicted"/>
<accession>A0A437Q8G8</accession>
<organism evidence="1 2">
    <name type="scientific">Neptunomonas marina</name>
    <dbReference type="NCBI Taxonomy" id="1815562"/>
    <lineage>
        <taxon>Bacteria</taxon>
        <taxon>Pseudomonadati</taxon>
        <taxon>Pseudomonadota</taxon>
        <taxon>Gammaproteobacteria</taxon>
        <taxon>Oceanospirillales</taxon>
        <taxon>Oceanospirillaceae</taxon>
        <taxon>Neptunomonas</taxon>
    </lineage>
</organism>
<dbReference type="RefSeq" id="WP_127694333.1">
    <property type="nucleotide sequence ID" value="NZ_SACQ01000004.1"/>
</dbReference>
<sequence length="125" mass="13967">MTLILCLIALFAGLGYWNWQKSQQQLKELKASGFVVSEDLRGNPRLVIDNTKKQFAVVGPNDYIVFPLTSIASAEVKYDLGTQVESNFRVEINLPPSMGKIQPVGFENEALARDAHERLTKAMAR</sequence>
<protein>
    <submittedName>
        <fullName evidence="1">Uncharacterized protein</fullName>
    </submittedName>
</protein>
<dbReference type="EMBL" id="SACQ01000004">
    <property type="protein sequence ID" value="RVU30797.1"/>
    <property type="molecule type" value="Genomic_DNA"/>
</dbReference>
<name>A0A437Q8G8_9GAMM</name>
<gene>
    <name evidence="1" type="ORF">EOE65_10845</name>
</gene>
<dbReference type="AlphaFoldDB" id="A0A437Q8G8"/>
<dbReference type="Proteomes" id="UP000282818">
    <property type="component" value="Unassembled WGS sequence"/>
</dbReference>
<evidence type="ECO:0000313" key="1">
    <source>
        <dbReference type="EMBL" id="RVU30797.1"/>
    </source>
</evidence>
<evidence type="ECO:0000313" key="2">
    <source>
        <dbReference type="Proteomes" id="UP000282818"/>
    </source>
</evidence>
<comment type="caution">
    <text evidence="1">The sequence shown here is derived from an EMBL/GenBank/DDBJ whole genome shotgun (WGS) entry which is preliminary data.</text>
</comment>
<keyword evidence="2" id="KW-1185">Reference proteome</keyword>